<feature type="region of interest" description="Disordered" evidence="1">
    <location>
        <begin position="470"/>
        <end position="501"/>
    </location>
</feature>
<dbReference type="STRING" id="765440.A0A0C3BD22"/>
<evidence type="ECO:0000256" key="1">
    <source>
        <dbReference type="SAM" id="MobiDB-lite"/>
    </source>
</evidence>
<dbReference type="Proteomes" id="UP000054166">
    <property type="component" value="Unassembled WGS sequence"/>
</dbReference>
<dbReference type="PANTHER" id="PTHR38134">
    <property type="entry name" value="SLR1395 PROTEIN"/>
    <property type="match status" value="1"/>
</dbReference>
<dbReference type="HOGENOM" id="CLU_019516_0_0_1"/>
<evidence type="ECO:0000313" key="3">
    <source>
        <dbReference type="Proteomes" id="UP000054166"/>
    </source>
</evidence>
<proteinExistence type="predicted"/>
<organism evidence="2 3">
    <name type="scientific">Piloderma croceum (strain F 1598)</name>
    <dbReference type="NCBI Taxonomy" id="765440"/>
    <lineage>
        <taxon>Eukaryota</taxon>
        <taxon>Fungi</taxon>
        <taxon>Dikarya</taxon>
        <taxon>Basidiomycota</taxon>
        <taxon>Agaricomycotina</taxon>
        <taxon>Agaricomycetes</taxon>
        <taxon>Agaricomycetidae</taxon>
        <taxon>Atheliales</taxon>
        <taxon>Atheliaceae</taxon>
        <taxon>Piloderma</taxon>
    </lineage>
</organism>
<evidence type="ECO:0008006" key="4">
    <source>
        <dbReference type="Google" id="ProtNLM"/>
    </source>
</evidence>
<sequence>MSMAGLSFAYYCSGHGFGHATRVSAFASHLLSLTPQPTIYIVSSAPKHVFNDSVALGAHYKHSEIDPVVVQPLAYRVDRQKSVDVLKAFLEKKDTKLEDERAWLVDTKVDCVLSDAAFLGCLAANAAGLPSILITNFTFDSVYSYLSAPLVDGHTSSTSTNSDASHLHPPNVNILVDLIPDIPVPQSVLAPLVEQIHAGYRCADLLVLLPGFIPIPSFSVSPKLPSPDWVDWTKNGFNDDVIRHLSSYDSNGGFHDAIPFASASKPKTIPRSIMLSPLLVRSPSGTCINASSCTPPSLSPYTLAGRRKLLSSIGIPTDIIDQKTTKILVVSFGGQVFRRVGSRNTSKNASRSGSPLLRGSMIELPSITSNSGSNQNTKKNAQPTLVIPSSPQSPSPYSAPSISRSTSGTSTSSRLSDTDIVTALPTSTRLATHSHIFIPGAPPASKISGSFFSSYIKPYIKHVFYTETIPPFQPRTPQETNATSHATESPSNLRQSSGIDYMPQNNAETLEEETSLLPDETWIAIVCGVSKEQWNTGDGDDGLPDGFYVAPKDVYMPDLTAVADVLLGKLGYGTVSECVDNCTPFVYGE</sequence>
<accession>A0A0C3BD22</accession>
<name>A0A0C3BD22_PILCF</name>
<reference evidence="3" key="2">
    <citation type="submission" date="2015-01" db="EMBL/GenBank/DDBJ databases">
        <title>Evolutionary Origins and Diversification of the Mycorrhizal Mutualists.</title>
        <authorList>
            <consortium name="DOE Joint Genome Institute"/>
            <consortium name="Mycorrhizal Genomics Consortium"/>
            <person name="Kohler A."/>
            <person name="Kuo A."/>
            <person name="Nagy L.G."/>
            <person name="Floudas D."/>
            <person name="Copeland A."/>
            <person name="Barry K.W."/>
            <person name="Cichocki N."/>
            <person name="Veneault-Fourrey C."/>
            <person name="LaButti K."/>
            <person name="Lindquist E.A."/>
            <person name="Lipzen A."/>
            <person name="Lundell T."/>
            <person name="Morin E."/>
            <person name="Murat C."/>
            <person name="Riley R."/>
            <person name="Ohm R."/>
            <person name="Sun H."/>
            <person name="Tunlid A."/>
            <person name="Henrissat B."/>
            <person name="Grigoriev I.V."/>
            <person name="Hibbett D.S."/>
            <person name="Martin F."/>
        </authorList>
    </citation>
    <scope>NUCLEOTIDE SEQUENCE [LARGE SCALE GENOMIC DNA]</scope>
    <source>
        <strain evidence="3">F 1598</strain>
    </source>
</reference>
<gene>
    <name evidence="2" type="ORF">PILCRDRAFT_403319</name>
</gene>
<feature type="compositionally biased region" description="Polar residues" evidence="1">
    <location>
        <begin position="366"/>
        <end position="383"/>
    </location>
</feature>
<feature type="compositionally biased region" description="Low complexity" evidence="1">
    <location>
        <begin position="388"/>
        <end position="418"/>
    </location>
</feature>
<dbReference type="AlphaFoldDB" id="A0A0C3BD22"/>
<dbReference type="PANTHER" id="PTHR38134:SF2">
    <property type="entry name" value="GALACTOKINASE"/>
    <property type="match status" value="1"/>
</dbReference>
<dbReference type="EMBL" id="KN832988">
    <property type="protein sequence ID" value="KIM84213.1"/>
    <property type="molecule type" value="Genomic_DNA"/>
</dbReference>
<reference evidence="2 3" key="1">
    <citation type="submission" date="2014-04" db="EMBL/GenBank/DDBJ databases">
        <authorList>
            <consortium name="DOE Joint Genome Institute"/>
            <person name="Kuo A."/>
            <person name="Tarkka M."/>
            <person name="Buscot F."/>
            <person name="Kohler A."/>
            <person name="Nagy L.G."/>
            <person name="Floudas D."/>
            <person name="Copeland A."/>
            <person name="Barry K.W."/>
            <person name="Cichocki N."/>
            <person name="Veneault-Fourrey C."/>
            <person name="LaButti K."/>
            <person name="Lindquist E.A."/>
            <person name="Lipzen A."/>
            <person name="Lundell T."/>
            <person name="Morin E."/>
            <person name="Murat C."/>
            <person name="Sun H."/>
            <person name="Tunlid A."/>
            <person name="Henrissat B."/>
            <person name="Grigoriev I.V."/>
            <person name="Hibbett D.S."/>
            <person name="Martin F."/>
            <person name="Nordberg H.P."/>
            <person name="Cantor M.N."/>
            <person name="Hua S.X."/>
        </authorList>
    </citation>
    <scope>NUCLEOTIDE SEQUENCE [LARGE SCALE GENOMIC DNA]</scope>
    <source>
        <strain evidence="2 3">F 1598</strain>
    </source>
</reference>
<dbReference type="InParanoid" id="A0A0C3BD22"/>
<dbReference type="InterPro" id="IPR053205">
    <property type="entry name" value="GHMP_kinase_L-arabinokinase"/>
</dbReference>
<dbReference type="SUPFAM" id="SSF53756">
    <property type="entry name" value="UDP-Glycosyltransferase/glycogen phosphorylase"/>
    <property type="match status" value="1"/>
</dbReference>
<keyword evidence="3" id="KW-1185">Reference proteome</keyword>
<evidence type="ECO:0000313" key="2">
    <source>
        <dbReference type="EMBL" id="KIM84213.1"/>
    </source>
</evidence>
<feature type="region of interest" description="Disordered" evidence="1">
    <location>
        <begin position="365"/>
        <end position="418"/>
    </location>
</feature>
<dbReference type="OrthoDB" id="1684102at2759"/>
<feature type="compositionally biased region" description="Polar residues" evidence="1">
    <location>
        <begin position="475"/>
        <end position="501"/>
    </location>
</feature>
<protein>
    <recommendedName>
        <fullName evidence="4">L-arabinokinase</fullName>
    </recommendedName>
</protein>